<dbReference type="InterPro" id="IPR001845">
    <property type="entry name" value="HTH_ArsR_DNA-bd_dom"/>
</dbReference>
<sequence>MSTIDDILSVLENGTRRSILRQLLLDSTYPLEISRALGVSQQAINKHLEVLMKSDMISFSGSTSNNFGPPRKIYSPKGFSTIVIDYAPGFLEVNNYPLEDPGNVNNSSGEITMDNLIDVNRKLDSLMEERKKLVEEKNRIIKGLRNHVIQTVHDMLIR</sequence>
<reference evidence="2" key="1">
    <citation type="submission" date="2013-08" db="EMBL/GenBank/DDBJ databases">
        <authorList>
            <person name="Mendez C."/>
            <person name="Richter M."/>
            <person name="Ferrer M."/>
            <person name="Sanchez J."/>
        </authorList>
    </citation>
    <scope>NUCLEOTIDE SEQUENCE</scope>
</reference>
<comment type="caution">
    <text evidence="2">The sequence shown here is derived from an EMBL/GenBank/DDBJ whole genome shotgun (WGS) entry which is preliminary data.</text>
</comment>
<feature type="non-terminal residue" evidence="2">
    <location>
        <position position="158"/>
    </location>
</feature>
<accession>T1BMX5</accession>
<organism evidence="2">
    <name type="scientific">mine drainage metagenome</name>
    <dbReference type="NCBI Taxonomy" id="410659"/>
    <lineage>
        <taxon>unclassified sequences</taxon>
        <taxon>metagenomes</taxon>
        <taxon>ecological metagenomes</taxon>
    </lineage>
</organism>
<dbReference type="GO" id="GO:0003700">
    <property type="term" value="F:DNA-binding transcription factor activity"/>
    <property type="evidence" value="ECO:0007669"/>
    <property type="project" value="InterPro"/>
</dbReference>
<name>T1BMX5_9ZZZZ</name>
<dbReference type="InterPro" id="IPR011991">
    <property type="entry name" value="ArsR-like_HTH"/>
</dbReference>
<dbReference type="Gene3D" id="1.10.10.10">
    <property type="entry name" value="Winged helix-like DNA-binding domain superfamily/Winged helix DNA-binding domain"/>
    <property type="match status" value="1"/>
</dbReference>
<protein>
    <submittedName>
        <fullName evidence="2">Transcriptional regulator ArsR family protein</fullName>
    </submittedName>
</protein>
<dbReference type="SUPFAM" id="SSF46785">
    <property type="entry name" value="Winged helix' DNA-binding domain"/>
    <property type="match status" value="1"/>
</dbReference>
<dbReference type="Pfam" id="PF12840">
    <property type="entry name" value="HTH_20"/>
    <property type="match status" value="1"/>
</dbReference>
<dbReference type="CDD" id="cd00090">
    <property type="entry name" value="HTH_ARSR"/>
    <property type="match status" value="1"/>
</dbReference>
<dbReference type="SMART" id="SM00418">
    <property type="entry name" value="HTH_ARSR"/>
    <property type="match status" value="1"/>
</dbReference>
<evidence type="ECO:0000259" key="1">
    <source>
        <dbReference type="SMART" id="SM00418"/>
    </source>
</evidence>
<dbReference type="InterPro" id="IPR036388">
    <property type="entry name" value="WH-like_DNA-bd_sf"/>
</dbReference>
<reference evidence="2" key="2">
    <citation type="journal article" date="2014" name="ISME J.">
        <title>Microbial stratification in low pH oxic and suboxic macroscopic growths along an acid mine drainage.</title>
        <authorList>
            <person name="Mendez-Garcia C."/>
            <person name="Mesa V."/>
            <person name="Sprenger R.R."/>
            <person name="Richter M."/>
            <person name="Diez M.S."/>
            <person name="Solano J."/>
            <person name="Bargiela R."/>
            <person name="Golyshina O.V."/>
            <person name="Manteca A."/>
            <person name="Ramos J.L."/>
            <person name="Gallego J.R."/>
            <person name="Llorente I."/>
            <person name="Martins Dos Santos V.A."/>
            <person name="Jensen O.N."/>
            <person name="Pelaez A.I."/>
            <person name="Sanchez J."/>
            <person name="Ferrer M."/>
        </authorList>
    </citation>
    <scope>NUCLEOTIDE SEQUENCE</scope>
</reference>
<proteinExistence type="predicted"/>
<dbReference type="AlphaFoldDB" id="T1BMX5"/>
<evidence type="ECO:0000313" key="2">
    <source>
        <dbReference type="EMBL" id="EQD69953.1"/>
    </source>
</evidence>
<dbReference type="InterPro" id="IPR036390">
    <property type="entry name" value="WH_DNA-bd_sf"/>
</dbReference>
<feature type="domain" description="HTH arsR-type" evidence="1">
    <location>
        <begin position="6"/>
        <end position="92"/>
    </location>
</feature>
<dbReference type="EMBL" id="AUZX01004753">
    <property type="protein sequence ID" value="EQD69953.1"/>
    <property type="molecule type" value="Genomic_DNA"/>
</dbReference>
<gene>
    <name evidence="2" type="ORF">B1A_06559</name>
</gene>